<dbReference type="AlphaFoldDB" id="A0AAQ3KK87"/>
<keyword evidence="1" id="KW-0012">Acyltransferase</keyword>
<dbReference type="Proteomes" id="UP001327560">
    <property type="component" value="Chromosome 5"/>
</dbReference>
<evidence type="ECO:0000313" key="1">
    <source>
        <dbReference type="EMBL" id="WOL07151.1"/>
    </source>
</evidence>
<sequence>MGTPKGVSDFTFSSMVSALKSSLAEALSTYHTFVGKVITNPVSEPELLCNNRYVDFTIVYADVEPRELSIANPDDSVEGKLVLKKNSGVLSVPVTELKCCSLVVACTFDNRVADAYSANMF</sequence>
<keyword evidence="2" id="KW-1185">Reference proteome</keyword>
<name>A0AAQ3KK87_9LILI</name>
<dbReference type="EMBL" id="CP136894">
    <property type="protein sequence ID" value="WOL07151.1"/>
    <property type="molecule type" value="Genomic_DNA"/>
</dbReference>
<reference evidence="1 2" key="1">
    <citation type="submission" date="2023-10" db="EMBL/GenBank/DDBJ databases">
        <title>Chromosome-scale genome assembly provides insights into flower coloration mechanisms of Canna indica.</title>
        <authorList>
            <person name="Li C."/>
        </authorList>
    </citation>
    <scope>NUCLEOTIDE SEQUENCE [LARGE SCALE GENOMIC DNA]</scope>
    <source>
        <tissue evidence="1">Flower</tissue>
    </source>
</reference>
<accession>A0AAQ3KK87</accession>
<evidence type="ECO:0000313" key="2">
    <source>
        <dbReference type="Proteomes" id="UP001327560"/>
    </source>
</evidence>
<organism evidence="1 2">
    <name type="scientific">Canna indica</name>
    <name type="common">Indian-shot</name>
    <dbReference type="NCBI Taxonomy" id="4628"/>
    <lineage>
        <taxon>Eukaryota</taxon>
        <taxon>Viridiplantae</taxon>
        <taxon>Streptophyta</taxon>
        <taxon>Embryophyta</taxon>
        <taxon>Tracheophyta</taxon>
        <taxon>Spermatophyta</taxon>
        <taxon>Magnoliopsida</taxon>
        <taxon>Liliopsida</taxon>
        <taxon>Zingiberales</taxon>
        <taxon>Cannaceae</taxon>
        <taxon>Canna</taxon>
    </lineage>
</organism>
<dbReference type="Pfam" id="PF02458">
    <property type="entry name" value="Transferase"/>
    <property type="match status" value="1"/>
</dbReference>
<protein>
    <submittedName>
        <fullName evidence="1">Fatty alcohol:caffeoyl-CoA acyltransferase-like</fullName>
    </submittedName>
</protein>
<keyword evidence="1" id="KW-0808">Transferase</keyword>
<proteinExistence type="predicted"/>
<dbReference type="InterPro" id="IPR023213">
    <property type="entry name" value="CAT-like_dom_sf"/>
</dbReference>
<gene>
    <name evidence="1" type="ORF">Cni_G15889</name>
</gene>
<dbReference type="Gene3D" id="3.30.559.10">
    <property type="entry name" value="Chloramphenicol acetyltransferase-like domain"/>
    <property type="match status" value="1"/>
</dbReference>
<dbReference type="GO" id="GO:0016746">
    <property type="term" value="F:acyltransferase activity"/>
    <property type="evidence" value="ECO:0007669"/>
    <property type="project" value="UniProtKB-KW"/>
</dbReference>